<name>A0ABU1SE77_9MICO</name>
<keyword evidence="1" id="KW-0238">DNA-binding</keyword>
<proteinExistence type="predicted"/>
<dbReference type="Proteomes" id="UP001259347">
    <property type="component" value="Unassembled WGS sequence"/>
</dbReference>
<evidence type="ECO:0000313" key="1">
    <source>
        <dbReference type="EMBL" id="MDR6867558.1"/>
    </source>
</evidence>
<accession>A0ABU1SE77</accession>
<gene>
    <name evidence="1" type="ORF">J2Y69_002162</name>
</gene>
<dbReference type="RefSeq" id="WP_310020475.1">
    <property type="nucleotide sequence ID" value="NZ_JAVDUM010000009.1"/>
</dbReference>
<protein>
    <submittedName>
        <fullName evidence="1">DNA-binding phage protein</fullName>
    </submittedName>
</protein>
<keyword evidence="2" id="KW-1185">Reference proteome</keyword>
<reference evidence="1 2" key="1">
    <citation type="submission" date="2023-07" db="EMBL/GenBank/DDBJ databases">
        <title>Sorghum-associated microbial communities from plants grown in Nebraska, USA.</title>
        <authorList>
            <person name="Schachtman D."/>
        </authorList>
    </citation>
    <scope>NUCLEOTIDE SEQUENCE [LARGE SCALE GENOMIC DNA]</scope>
    <source>
        <strain evidence="1 2">2980</strain>
    </source>
</reference>
<evidence type="ECO:0000313" key="2">
    <source>
        <dbReference type="Proteomes" id="UP001259347"/>
    </source>
</evidence>
<organism evidence="1 2">
    <name type="scientific">Microbacterium resistens</name>
    <dbReference type="NCBI Taxonomy" id="156977"/>
    <lineage>
        <taxon>Bacteria</taxon>
        <taxon>Bacillati</taxon>
        <taxon>Actinomycetota</taxon>
        <taxon>Actinomycetes</taxon>
        <taxon>Micrococcales</taxon>
        <taxon>Microbacteriaceae</taxon>
        <taxon>Microbacterium</taxon>
    </lineage>
</organism>
<comment type="caution">
    <text evidence="1">The sequence shown here is derived from an EMBL/GenBank/DDBJ whole genome shotgun (WGS) entry which is preliminary data.</text>
</comment>
<dbReference type="GO" id="GO:0003677">
    <property type="term" value="F:DNA binding"/>
    <property type="evidence" value="ECO:0007669"/>
    <property type="project" value="UniProtKB-KW"/>
</dbReference>
<sequence length="68" mass="7154">MGEVDWSKRLSDVALALRDARVARDEAIRAADAAGVGQTAIARSVGLSRMQVYRILTAIAGTDPTPTA</sequence>
<dbReference type="EMBL" id="JAVDUM010000009">
    <property type="protein sequence ID" value="MDR6867558.1"/>
    <property type="molecule type" value="Genomic_DNA"/>
</dbReference>